<feature type="coiled-coil region" evidence="1">
    <location>
        <begin position="32"/>
        <end position="59"/>
    </location>
</feature>
<dbReference type="AlphaFoldDB" id="A0A377GXB5"/>
<keyword evidence="2" id="KW-0812">Transmembrane</keyword>
<accession>A0A377GXB5</accession>
<dbReference type="RefSeq" id="WP_115270000.1">
    <property type="nucleotide sequence ID" value="NZ_CASFEE010000023.1"/>
</dbReference>
<dbReference type="Proteomes" id="UP000255328">
    <property type="component" value="Unassembled WGS sequence"/>
</dbReference>
<evidence type="ECO:0000256" key="1">
    <source>
        <dbReference type="SAM" id="Coils"/>
    </source>
</evidence>
<evidence type="ECO:0000313" key="4">
    <source>
        <dbReference type="Proteomes" id="UP000255328"/>
    </source>
</evidence>
<keyword evidence="2" id="KW-1133">Transmembrane helix</keyword>
<protein>
    <submittedName>
        <fullName evidence="3">Uncharacterized protein</fullName>
    </submittedName>
</protein>
<dbReference type="EMBL" id="UGGU01000003">
    <property type="protein sequence ID" value="STO31575.1"/>
    <property type="molecule type" value="Genomic_DNA"/>
</dbReference>
<feature type="transmembrane region" description="Helical" evidence="2">
    <location>
        <begin position="6"/>
        <end position="23"/>
    </location>
</feature>
<reference evidence="3 4" key="1">
    <citation type="submission" date="2018-06" db="EMBL/GenBank/DDBJ databases">
        <authorList>
            <consortium name="Pathogen Informatics"/>
            <person name="Doyle S."/>
        </authorList>
    </citation>
    <scope>NUCLEOTIDE SEQUENCE [LARGE SCALE GENOMIC DNA]</scope>
    <source>
        <strain evidence="3 4">NCTC10723</strain>
    </source>
</reference>
<dbReference type="OrthoDB" id="88993at2"/>
<sequence>MKNLSILLISIISIWILHGALLIKVSKIDLSLKEDRKIYDELLKELSKKEIEYDSIMDLEKIGNEMREKKKMSISQDIEFFKIEEK</sequence>
<organism evidence="3 4">
    <name type="scientific">Fusobacterium necrogenes</name>
    <dbReference type="NCBI Taxonomy" id="858"/>
    <lineage>
        <taxon>Bacteria</taxon>
        <taxon>Fusobacteriati</taxon>
        <taxon>Fusobacteriota</taxon>
        <taxon>Fusobacteriia</taxon>
        <taxon>Fusobacteriales</taxon>
        <taxon>Fusobacteriaceae</taxon>
        <taxon>Fusobacterium</taxon>
    </lineage>
</organism>
<gene>
    <name evidence="3" type="ORF">NCTC10723_01029</name>
</gene>
<keyword evidence="4" id="KW-1185">Reference proteome</keyword>
<keyword evidence="2" id="KW-0472">Membrane</keyword>
<evidence type="ECO:0000313" key="3">
    <source>
        <dbReference type="EMBL" id="STO31575.1"/>
    </source>
</evidence>
<keyword evidence="1" id="KW-0175">Coiled coil</keyword>
<name>A0A377GXB5_9FUSO</name>
<proteinExistence type="predicted"/>
<evidence type="ECO:0000256" key="2">
    <source>
        <dbReference type="SAM" id="Phobius"/>
    </source>
</evidence>